<gene>
    <name evidence="1" type="ORF">I79_016398</name>
</gene>
<proteinExistence type="predicted"/>
<dbReference type="EMBL" id="JH000965">
    <property type="protein sequence ID" value="EGW03892.1"/>
    <property type="molecule type" value="Genomic_DNA"/>
</dbReference>
<evidence type="ECO:0000313" key="2">
    <source>
        <dbReference type="Proteomes" id="UP000001075"/>
    </source>
</evidence>
<dbReference type="InParanoid" id="G3HZA2"/>
<sequence length="50" mass="5617">MYLTEAWSVQKRNLNINIQSCGHPANIQGTHKHTSLSFVSAKEVVQPHLC</sequence>
<organism evidence="1 2">
    <name type="scientific">Cricetulus griseus</name>
    <name type="common">Chinese hamster</name>
    <name type="synonym">Cricetulus barabensis griseus</name>
    <dbReference type="NCBI Taxonomy" id="10029"/>
    <lineage>
        <taxon>Eukaryota</taxon>
        <taxon>Metazoa</taxon>
        <taxon>Chordata</taxon>
        <taxon>Craniata</taxon>
        <taxon>Vertebrata</taxon>
        <taxon>Euteleostomi</taxon>
        <taxon>Mammalia</taxon>
        <taxon>Eutheria</taxon>
        <taxon>Euarchontoglires</taxon>
        <taxon>Glires</taxon>
        <taxon>Rodentia</taxon>
        <taxon>Myomorpha</taxon>
        <taxon>Muroidea</taxon>
        <taxon>Cricetidae</taxon>
        <taxon>Cricetinae</taxon>
        <taxon>Cricetulus</taxon>
    </lineage>
</organism>
<evidence type="ECO:0000313" key="1">
    <source>
        <dbReference type="EMBL" id="EGW03892.1"/>
    </source>
</evidence>
<accession>G3HZA2</accession>
<dbReference type="AlphaFoldDB" id="G3HZA2"/>
<name>G3HZA2_CRIGR</name>
<protein>
    <submittedName>
        <fullName evidence="1">Uncharacterized protein</fullName>
    </submittedName>
</protein>
<reference evidence="2" key="1">
    <citation type="journal article" date="2011" name="Nat. Biotechnol.">
        <title>The genomic sequence of the Chinese hamster ovary (CHO)-K1 cell line.</title>
        <authorList>
            <person name="Xu X."/>
            <person name="Nagarajan H."/>
            <person name="Lewis N.E."/>
            <person name="Pan S."/>
            <person name="Cai Z."/>
            <person name="Liu X."/>
            <person name="Chen W."/>
            <person name="Xie M."/>
            <person name="Wang W."/>
            <person name="Hammond S."/>
            <person name="Andersen M.R."/>
            <person name="Neff N."/>
            <person name="Passarelli B."/>
            <person name="Koh W."/>
            <person name="Fan H.C."/>
            <person name="Wang J."/>
            <person name="Gui Y."/>
            <person name="Lee K.H."/>
            <person name="Betenbaugh M.J."/>
            <person name="Quake S.R."/>
            <person name="Famili I."/>
            <person name="Palsson B.O."/>
            <person name="Wang J."/>
        </authorList>
    </citation>
    <scope>NUCLEOTIDE SEQUENCE [LARGE SCALE GENOMIC DNA]</scope>
    <source>
        <strain evidence="2">CHO K1 cell line</strain>
    </source>
</reference>
<dbReference type="Proteomes" id="UP000001075">
    <property type="component" value="Unassembled WGS sequence"/>
</dbReference>